<reference evidence="1" key="2">
    <citation type="journal article" date="2022" name="New Phytol.">
        <title>Evolutionary transition to the ectomycorrhizal habit in the genomes of a hyperdiverse lineage of mushroom-forming fungi.</title>
        <authorList>
            <person name="Looney B."/>
            <person name="Miyauchi S."/>
            <person name="Morin E."/>
            <person name="Drula E."/>
            <person name="Courty P.E."/>
            <person name="Kohler A."/>
            <person name="Kuo A."/>
            <person name="LaButti K."/>
            <person name="Pangilinan J."/>
            <person name="Lipzen A."/>
            <person name="Riley R."/>
            <person name="Andreopoulos W."/>
            <person name="He G."/>
            <person name="Johnson J."/>
            <person name="Nolan M."/>
            <person name="Tritt A."/>
            <person name="Barry K.W."/>
            <person name="Grigoriev I.V."/>
            <person name="Nagy L.G."/>
            <person name="Hibbett D."/>
            <person name="Henrissat B."/>
            <person name="Matheny P.B."/>
            <person name="Labbe J."/>
            <person name="Martin F.M."/>
        </authorList>
    </citation>
    <scope>NUCLEOTIDE SEQUENCE</scope>
    <source>
        <strain evidence="1">HHB10654</strain>
    </source>
</reference>
<dbReference type="Proteomes" id="UP000814140">
    <property type="component" value="Unassembled WGS sequence"/>
</dbReference>
<proteinExistence type="predicted"/>
<reference evidence="1" key="1">
    <citation type="submission" date="2021-03" db="EMBL/GenBank/DDBJ databases">
        <authorList>
            <consortium name="DOE Joint Genome Institute"/>
            <person name="Ahrendt S."/>
            <person name="Looney B.P."/>
            <person name="Miyauchi S."/>
            <person name="Morin E."/>
            <person name="Drula E."/>
            <person name="Courty P.E."/>
            <person name="Chicoki N."/>
            <person name="Fauchery L."/>
            <person name="Kohler A."/>
            <person name="Kuo A."/>
            <person name="Labutti K."/>
            <person name="Pangilinan J."/>
            <person name="Lipzen A."/>
            <person name="Riley R."/>
            <person name="Andreopoulos W."/>
            <person name="He G."/>
            <person name="Johnson J."/>
            <person name="Barry K.W."/>
            <person name="Grigoriev I.V."/>
            <person name="Nagy L."/>
            <person name="Hibbett D."/>
            <person name="Henrissat B."/>
            <person name="Matheny P.B."/>
            <person name="Labbe J."/>
            <person name="Martin F."/>
        </authorList>
    </citation>
    <scope>NUCLEOTIDE SEQUENCE</scope>
    <source>
        <strain evidence="1">HHB10654</strain>
    </source>
</reference>
<evidence type="ECO:0000313" key="1">
    <source>
        <dbReference type="EMBL" id="KAI0056814.1"/>
    </source>
</evidence>
<organism evidence="1 2">
    <name type="scientific">Artomyces pyxidatus</name>
    <dbReference type="NCBI Taxonomy" id="48021"/>
    <lineage>
        <taxon>Eukaryota</taxon>
        <taxon>Fungi</taxon>
        <taxon>Dikarya</taxon>
        <taxon>Basidiomycota</taxon>
        <taxon>Agaricomycotina</taxon>
        <taxon>Agaricomycetes</taxon>
        <taxon>Russulales</taxon>
        <taxon>Auriscalpiaceae</taxon>
        <taxon>Artomyces</taxon>
    </lineage>
</organism>
<accession>A0ACB8SJR5</accession>
<sequence>MSQPALYTFALSIWSAAGELAVYELDLEGKVEFKQTNLLEGQNFNPEFVKINENASLPTLVADGKAYKNTTDVVDFLASYSSKKVAPKTAITKVVHEDNIDPNFAFVAARDDAELAAVAAGFANVFTVTRLGGLKKYAATPEAEPLKAFYDAKIESISGLAAIFAGQAPEAAKVGFFGASKNLWDAITVFYTETLPASITEGPFIAGAEPGVDDYHVAAWLAHIALVVGAAKDTEGLAALEKRFGPVNPKITAYWNAWSVRDSWKKVYPGGSIH</sequence>
<gene>
    <name evidence="1" type="ORF">BV25DRAFT_1842047</name>
</gene>
<comment type="caution">
    <text evidence="1">The sequence shown here is derived from an EMBL/GenBank/DDBJ whole genome shotgun (WGS) entry which is preliminary data.</text>
</comment>
<name>A0ACB8SJR5_9AGAM</name>
<keyword evidence="2" id="KW-1185">Reference proteome</keyword>
<dbReference type="EMBL" id="MU277257">
    <property type="protein sequence ID" value="KAI0056814.1"/>
    <property type="molecule type" value="Genomic_DNA"/>
</dbReference>
<protein>
    <submittedName>
        <fullName evidence="1">Uncharacterized protein</fullName>
    </submittedName>
</protein>
<evidence type="ECO:0000313" key="2">
    <source>
        <dbReference type="Proteomes" id="UP000814140"/>
    </source>
</evidence>